<name>A0A3P6DEB8_BRACM</name>
<dbReference type="PANTHER" id="PTHR19271">
    <property type="entry name" value="CYTOCHROME B"/>
    <property type="match status" value="1"/>
</dbReference>
<dbReference type="InterPro" id="IPR016174">
    <property type="entry name" value="Di-haem_cyt_TM"/>
</dbReference>
<keyword evidence="1" id="KW-0812">Transmembrane</keyword>
<feature type="domain" description="Cytochrome b/b6 N-terminal region profile" evidence="2">
    <location>
        <begin position="1"/>
        <end position="83"/>
    </location>
</feature>
<dbReference type="InterPro" id="IPR005797">
    <property type="entry name" value="Cyt_b/b6_N"/>
</dbReference>
<feature type="transmembrane region" description="Helical" evidence="1">
    <location>
        <begin position="46"/>
        <end position="66"/>
    </location>
</feature>
<keyword evidence="1" id="KW-1133">Transmembrane helix</keyword>
<dbReference type="PANTHER" id="PTHR19271:SF16">
    <property type="entry name" value="CYTOCHROME B"/>
    <property type="match status" value="1"/>
</dbReference>
<dbReference type="PROSITE" id="PS51002">
    <property type="entry name" value="CYTB_NTER"/>
    <property type="match status" value="1"/>
</dbReference>
<dbReference type="InterPro" id="IPR027387">
    <property type="entry name" value="Cytb/b6-like_sf"/>
</dbReference>
<dbReference type="GO" id="GO:0022904">
    <property type="term" value="P:respiratory electron transport chain"/>
    <property type="evidence" value="ECO:0007669"/>
    <property type="project" value="InterPro"/>
</dbReference>
<sequence>MTEANFGWLIRSVHRWSASMMVLMMILHVFRVYLTGGFKKPRELTWVTGVVLGVLTASFWCNRLFFTLGSNWLLGSQNCNRCT</sequence>
<reference evidence="3" key="1">
    <citation type="submission" date="2018-11" db="EMBL/GenBank/DDBJ databases">
        <authorList>
            <consortium name="Genoscope - CEA"/>
            <person name="William W."/>
        </authorList>
    </citation>
    <scope>NUCLEOTIDE SEQUENCE</scope>
</reference>
<gene>
    <name evidence="3" type="ORF">BRASC103T45480Z</name>
</gene>
<dbReference type="Pfam" id="PF00033">
    <property type="entry name" value="Cytochrome_B"/>
    <property type="match status" value="1"/>
</dbReference>
<keyword evidence="1" id="KW-0472">Membrane</keyword>
<accession>A0A3P6DEB8</accession>
<dbReference type="GO" id="GO:0016491">
    <property type="term" value="F:oxidoreductase activity"/>
    <property type="evidence" value="ECO:0007669"/>
    <property type="project" value="InterPro"/>
</dbReference>
<dbReference type="GO" id="GO:0016020">
    <property type="term" value="C:membrane"/>
    <property type="evidence" value="ECO:0007669"/>
    <property type="project" value="InterPro"/>
</dbReference>
<dbReference type="AlphaFoldDB" id="A0A3P6DEB8"/>
<dbReference type="EMBL" id="LR031642">
    <property type="protein sequence ID" value="VDD25610.1"/>
    <property type="molecule type" value="Genomic_DNA"/>
</dbReference>
<organism evidence="3">
    <name type="scientific">Brassica campestris</name>
    <name type="common">Field mustard</name>
    <dbReference type="NCBI Taxonomy" id="3711"/>
    <lineage>
        <taxon>Eukaryota</taxon>
        <taxon>Viridiplantae</taxon>
        <taxon>Streptophyta</taxon>
        <taxon>Embryophyta</taxon>
        <taxon>Tracheophyta</taxon>
        <taxon>Spermatophyta</taxon>
        <taxon>Magnoliopsida</taxon>
        <taxon>eudicotyledons</taxon>
        <taxon>Gunneridae</taxon>
        <taxon>Pentapetalae</taxon>
        <taxon>rosids</taxon>
        <taxon>malvids</taxon>
        <taxon>Brassicales</taxon>
        <taxon>Brassicaceae</taxon>
        <taxon>Brassiceae</taxon>
        <taxon>Brassica</taxon>
    </lineage>
</organism>
<protein>
    <recommendedName>
        <fullName evidence="2">Cytochrome b/b6 N-terminal region profile domain-containing protein</fullName>
    </recommendedName>
</protein>
<dbReference type="GO" id="GO:0009055">
    <property type="term" value="F:electron transfer activity"/>
    <property type="evidence" value="ECO:0007669"/>
    <property type="project" value="InterPro"/>
</dbReference>
<evidence type="ECO:0000256" key="1">
    <source>
        <dbReference type="SAM" id="Phobius"/>
    </source>
</evidence>
<feature type="transmembrane region" description="Helical" evidence="1">
    <location>
        <begin position="16"/>
        <end position="34"/>
    </location>
</feature>
<evidence type="ECO:0000259" key="2">
    <source>
        <dbReference type="PROSITE" id="PS51002"/>
    </source>
</evidence>
<evidence type="ECO:0000313" key="3">
    <source>
        <dbReference type="EMBL" id="VDD25610.1"/>
    </source>
</evidence>
<dbReference type="Gene3D" id="1.20.810.10">
    <property type="entry name" value="Cytochrome Bc1 Complex, Chain C"/>
    <property type="match status" value="1"/>
</dbReference>
<proteinExistence type="predicted"/>
<dbReference type="SUPFAM" id="SSF81342">
    <property type="entry name" value="Transmembrane di-heme cytochromes"/>
    <property type="match status" value="1"/>
</dbReference>